<feature type="transmembrane region" description="Helical" evidence="1">
    <location>
        <begin position="71"/>
        <end position="93"/>
    </location>
</feature>
<accession>A0ABN1U4P4</accession>
<evidence type="ECO:0000256" key="1">
    <source>
        <dbReference type="SAM" id="Phobius"/>
    </source>
</evidence>
<keyword evidence="1" id="KW-0472">Membrane</keyword>
<evidence type="ECO:0000313" key="2">
    <source>
        <dbReference type="EMBL" id="GAA1116115.1"/>
    </source>
</evidence>
<protein>
    <submittedName>
        <fullName evidence="2">Uncharacterized protein</fullName>
    </submittedName>
</protein>
<keyword evidence="3" id="KW-1185">Reference proteome</keyword>
<proteinExistence type="predicted"/>
<comment type="caution">
    <text evidence="2">The sequence shown here is derived from an EMBL/GenBank/DDBJ whole genome shotgun (WGS) entry which is preliminary data.</text>
</comment>
<organism evidence="2 3">
    <name type="scientific">Kitasatospora arboriphila</name>
    <dbReference type="NCBI Taxonomy" id="258052"/>
    <lineage>
        <taxon>Bacteria</taxon>
        <taxon>Bacillati</taxon>
        <taxon>Actinomycetota</taxon>
        <taxon>Actinomycetes</taxon>
        <taxon>Kitasatosporales</taxon>
        <taxon>Streptomycetaceae</taxon>
        <taxon>Kitasatospora</taxon>
    </lineage>
</organism>
<dbReference type="EMBL" id="BAAALD010000098">
    <property type="protein sequence ID" value="GAA1116115.1"/>
    <property type="molecule type" value="Genomic_DNA"/>
</dbReference>
<keyword evidence="1" id="KW-1133">Transmembrane helix</keyword>
<evidence type="ECO:0000313" key="3">
    <source>
        <dbReference type="Proteomes" id="UP001499987"/>
    </source>
</evidence>
<gene>
    <name evidence="2" type="ORF">GCM10009663_65600</name>
</gene>
<reference evidence="2 3" key="1">
    <citation type="journal article" date="2019" name="Int. J. Syst. Evol. Microbiol.">
        <title>The Global Catalogue of Microorganisms (GCM) 10K type strain sequencing project: providing services to taxonomists for standard genome sequencing and annotation.</title>
        <authorList>
            <consortium name="The Broad Institute Genomics Platform"/>
            <consortium name="The Broad Institute Genome Sequencing Center for Infectious Disease"/>
            <person name="Wu L."/>
            <person name="Ma J."/>
        </authorList>
    </citation>
    <scope>NUCLEOTIDE SEQUENCE [LARGE SCALE GENOMIC DNA]</scope>
    <source>
        <strain evidence="2 3">JCM 13002</strain>
    </source>
</reference>
<dbReference type="RefSeq" id="WP_344627343.1">
    <property type="nucleotide sequence ID" value="NZ_BAAALD010000098.1"/>
</dbReference>
<sequence length="105" mass="10785">MICAAAVCRLPRAVPDSWWGRAYLAVAAVAVALGPSVPGAAAVAQVLTAPASLVQLFAWPLFAVLPGTVSVMAMALLQLGGALASVAVFTFLARKARKARKARRA</sequence>
<keyword evidence="1" id="KW-0812">Transmembrane</keyword>
<dbReference type="Proteomes" id="UP001499987">
    <property type="component" value="Unassembled WGS sequence"/>
</dbReference>
<name>A0ABN1U4P4_9ACTN</name>
<feature type="transmembrane region" description="Helical" evidence="1">
    <location>
        <begin position="18"/>
        <end position="34"/>
    </location>
</feature>